<dbReference type="SUPFAM" id="SSF88659">
    <property type="entry name" value="Sigma3 and sigma4 domains of RNA polymerase sigma factors"/>
    <property type="match status" value="1"/>
</dbReference>
<evidence type="ECO:0000256" key="2">
    <source>
        <dbReference type="ARBA" id="ARBA00023015"/>
    </source>
</evidence>
<dbReference type="InterPro" id="IPR039425">
    <property type="entry name" value="RNA_pol_sigma-70-like"/>
</dbReference>
<dbReference type="RefSeq" id="WP_377477391.1">
    <property type="nucleotide sequence ID" value="NZ_JBHLWO010000002.1"/>
</dbReference>
<dbReference type="InterPro" id="IPR013324">
    <property type="entry name" value="RNA_pol_sigma_r3/r4-like"/>
</dbReference>
<dbReference type="Pfam" id="PF08281">
    <property type="entry name" value="Sigma70_r4_2"/>
    <property type="match status" value="1"/>
</dbReference>
<dbReference type="InterPro" id="IPR014284">
    <property type="entry name" value="RNA_pol_sigma-70_dom"/>
</dbReference>
<comment type="caution">
    <text evidence="7">The sequence shown here is derived from an EMBL/GenBank/DDBJ whole genome shotgun (WGS) entry which is preliminary data.</text>
</comment>
<keyword evidence="8" id="KW-1185">Reference proteome</keyword>
<feature type="domain" description="RNA polymerase sigma-70 region 2" evidence="5">
    <location>
        <begin position="12"/>
        <end position="77"/>
    </location>
</feature>
<keyword evidence="2" id="KW-0805">Transcription regulation</keyword>
<evidence type="ECO:0000256" key="3">
    <source>
        <dbReference type="ARBA" id="ARBA00023082"/>
    </source>
</evidence>
<dbReference type="InterPro" id="IPR036388">
    <property type="entry name" value="WH-like_DNA-bd_sf"/>
</dbReference>
<dbReference type="NCBIfam" id="TIGR02985">
    <property type="entry name" value="Sig70_bacteroi1"/>
    <property type="match status" value="1"/>
</dbReference>
<dbReference type="Pfam" id="PF04542">
    <property type="entry name" value="Sigma70_r2"/>
    <property type="match status" value="1"/>
</dbReference>
<evidence type="ECO:0000313" key="7">
    <source>
        <dbReference type="EMBL" id="MFC0320202.1"/>
    </source>
</evidence>
<dbReference type="InterPro" id="IPR013249">
    <property type="entry name" value="RNA_pol_sigma70_r4_t2"/>
</dbReference>
<dbReference type="Gene3D" id="1.10.10.10">
    <property type="entry name" value="Winged helix-like DNA-binding domain superfamily/Winged helix DNA-binding domain"/>
    <property type="match status" value="1"/>
</dbReference>
<gene>
    <name evidence="7" type="ORF">ACFFI0_17890</name>
</gene>
<accession>A0ABV6HMT0</accession>
<evidence type="ECO:0000256" key="1">
    <source>
        <dbReference type="ARBA" id="ARBA00010641"/>
    </source>
</evidence>
<dbReference type="SUPFAM" id="SSF88946">
    <property type="entry name" value="Sigma2 domain of RNA polymerase sigma factors"/>
    <property type="match status" value="1"/>
</dbReference>
<comment type="similarity">
    <text evidence="1">Belongs to the sigma-70 factor family. ECF subfamily.</text>
</comment>
<dbReference type="PANTHER" id="PTHR43133">
    <property type="entry name" value="RNA POLYMERASE ECF-TYPE SIGMA FACTO"/>
    <property type="match status" value="1"/>
</dbReference>
<dbReference type="Proteomes" id="UP001589774">
    <property type="component" value="Unassembled WGS sequence"/>
</dbReference>
<name>A0ABV6HMT0_9SPHI</name>
<evidence type="ECO:0000259" key="6">
    <source>
        <dbReference type="Pfam" id="PF08281"/>
    </source>
</evidence>
<dbReference type="PANTHER" id="PTHR43133:SF46">
    <property type="entry name" value="RNA POLYMERASE SIGMA-70 FACTOR ECF SUBFAMILY"/>
    <property type="match status" value="1"/>
</dbReference>
<dbReference type="EMBL" id="JBHLWO010000002">
    <property type="protein sequence ID" value="MFC0320202.1"/>
    <property type="molecule type" value="Genomic_DNA"/>
</dbReference>
<feature type="domain" description="RNA polymerase sigma factor 70 region 4 type 2" evidence="6">
    <location>
        <begin position="110"/>
        <end position="160"/>
    </location>
</feature>
<protein>
    <submittedName>
        <fullName evidence="7">RNA polymerase sigma-70 factor</fullName>
    </submittedName>
</protein>
<sequence length="168" mass="20341">MLQIDHHTFKKLYQQYWKRVFGVCYHYLQDTELAKELSQDIFESLWKRRDSLFIKENAEAYLLKAAKLEVFQYIRKQHIRQKHLHQYAENVSDTDNCTQESVLYGELSTRVEELLEQLPIKRQQIYRLSFQGVSRQEIASTFQLSEKSVEYHLYKAKAFLRHQLKVHQ</sequence>
<keyword evidence="3" id="KW-0731">Sigma factor</keyword>
<dbReference type="NCBIfam" id="TIGR02937">
    <property type="entry name" value="sigma70-ECF"/>
    <property type="match status" value="1"/>
</dbReference>
<proteinExistence type="inferred from homology"/>
<evidence type="ECO:0000256" key="4">
    <source>
        <dbReference type="ARBA" id="ARBA00023163"/>
    </source>
</evidence>
<reference evidence="7 8" key="1">
    <citation type="submission" date="2024-09" db="EMBL/GenBank/DDBJ databases">
        <authorList>
            <person name="Sun Q."/>
            <person name="Mori K."/>
        </authorList>
    </citation>
    <scope>NUCLEOTIDE SEQUENCE [LARGE SCALE GENOMIC DNA]</scope>
    <source>
        <strain evidence="7 8">CCM 7765</strain>
    </source>
</reference>
<organism evidence="7 8">
    <name type="scientific">Olivibacter oleidegradans</name>
    <dbReference type="NCBI Taxonomy" id="760123"/>
    <lineage>
        <taxon>Bacteria</taxon>
        <taxon>Pseudomonadati</taxon>
        <taxon>Bacteroidota</taxon>
        <taxon>Sphingobacteriia</taxon>
        <taxon>Sphingobacteriales</taxon>
        <taxon>Sphingobacteriaceae</taxon>
        <taxon>Olivibacter</taxon>
    </lineage>
</organism>
<dbReference type="InterPro" id="IPR013325">
    <property type="entry name" value="RNA_pol_sigma_r2"/>
</dbReference>
<dbReference type="Gene3D" id="1.10.1740.10">
    <property type="match status" value="1"/>
</dbReference>
<evidence type="ECO:0000259" key="5">
    <source>
        <dbReference type="Pfam" id="PF04542"/>
    </source>
</evidence>
<dbReference type="InterPro" id="IPR007627">
    <property type="entry name" value="RNA_pol_sigma70_r2"/>
</dbReference>
<dbReference type="InterPro" id="IPR014327">
    <property type="entry name" value="RNA_pol_sigma70_bacteroid"/>
</dbReference>
<keyword evidence="4" id="KW-0804">Transcription</keyword>
<evidence type="ECO:0000313" key="8">
    <source>
        <dbReference type="Proteomes" id="UP001589774"/>
    </source>
</evidence>